<comment type="caution">
    <text evidence="9">The sequence shown here is derived from an EMBL/GenBank/DDBJ whole genome shotgun (WGS) entry which is preliminary data.</text>
</comment>
<feature type="region of interest" description="Disordered" evidence="8">
    <location>
        <begin position="16"/>
        <end position="74"/>
    </location>
</feature>
<evidence type="ECO:0000313" key="10">
    <source>
        <dbReference type="Proteomes" id="UP001301350"/>
    </source>
</evidence>
<feature type="compositionally biased region" description="Low complexity" evidence="8">
    <location>
        <begin position="18"/>
        <end position="41"/>
    </location>
</feature>
<dbReference type="PANTHER" id="PTHR28595">
    <property type="entry name" value="39S RIBOSOMAL PROTEIN L54, MITOCHONDRIAL"/>
    <property type="match status" value="1"/>
</dbReference>
<keyword evidence="10" id="KW-1185">Reference proteome</keyword>
<dbReference type="Proteomes" id="UP001301350">
    <property type="component" value="Unassembled WGS sequence"/>
</dbReference>
<keyword evidence="4" id="KW-0496">Mitochondrion</keyword>
<proteinExistence type="inferred from homology"/>
<evidence type="ECO:0000256" key="3">
    <source>
        <dbReference type="ARBA" id="ARBA00022980"/>
    </source>
</evidence>
<evidence type="ECO:0000256" key="5">
    <source>
        <dbReference type="ARBA" id="ARBA00023274"/>
    </source>
</evidence>
<dbReference type="InterPro" id="IPR013870">
    <property type="entry name" value="Ribosomal_mL54"/>
</dbReference>
<protein>
    <recommendedName>
        <fullName evidence="7">Large ribosomal subunit protein mL54</fullName>
    </recommendedName>
</protein>
<dbReference type="AlphaFoldDB" id="A0AAV9IZJ9"/>
<sequence length="145" mass="15785">MSPFARLAIFRRQLATQAKSPAGKAAGGKKSAAKGTAAATTLPKDVDASSPRAGTASGWDGLHYLKTGAAPSPRPASEYPDWLWELLSPLEQVTVQDLRHEYDQLVQQGGVPLALERMGHEKIQRLLKRSNKEDIREQNARGKTL</sequence>
<comment type="subcellular location">
    <subcellularLocation>
        <location evidence="1">Mitochondrion</location>
    </subcellularLocation>
</comment>
<dbReference type="PANTHER" id="PTHR28595:SF1">
    <property type="entry name" value="LARGE RIBOSOMAL SUBUNIT PROTEIN ML54"/>
    <property type="match status" value="1"/>
</dbReference>
<dbReference type="Pfam" id="PF08561">
    <property type="entry name" value="Ribosomal_L37"/>
    <property type="match status" value="1"/>
</dbReference>
<organism evidence="9 10">
    <name type="scientific">Cyanidium caldarium</name>
    <name type="common">Red alga</name>
    <dbReference type="NCBI Taxonomy" id="2771"/>
    <lineage>
        <taxon>Eukaryota</taxon>
        <taxon>Rhodophyta</taxon>
        <taxon>Bangiophyceae</taxon>
        <taxon>Cyanidiales</taxon>
        <taxon>Cyanidiaceae</taxon>
        <taxon>Cyanidium</taxon>
    </lineage>
</organism>
<dbReference type="GO" id="GO:0005762">
    <property type="term" value="C:mitochondrial large ribosomal subunit"/>
    <property type="evidence" value="ECO:0007669"/>
    <property type="project" value="TreeGrafter"/>
</dbReference>
<reference evidence="9 10" key="1">
    <citation type="submission" date="2022-07" db="EMBL/GenBank/DDBJ databases">
        <title>Genome-wide signatures of adaptation to extreme environments.</title>
        <authorList>
            <person name="Cho C.H."/>
            <person name="Yoon H.S."/>
        </authorList>
    </citation>
    <scope>NUCLEOTIDE SEQUENCE [LARGE SCALE GENOMIC DNA]</scope>
    <source>
        <strain evidence="9 10">DBV 063 E5</strain>
    </source>
</reference>
<keyword evidence="5" id="KW-0687">Ribonucleoprotein</keyword>
<evidence type="ECO:0000256" key="2">
    <source>
        <dbReference type="ARBA" id="ARBA00022946"/>
    </source>
</evidence>
<evidence type="ECO:0000256" key="6">
    <source>
        <dbReference type="ARBA" id="ARBA00033752"/>
    </source>
</evidence>
<accession>A0AAV9IZJ9</accession>
<keyword evidence="3" id="KW-0689">Ribosomal protein</keyword>
<evidence type="ECO:0000256" key="4">
    <source>
        <dbReference type="ARBA" id="ARBA00023128"/>
    </source>
</evidence>
<comment type="similarity">
    <text evidence="6">Belongs to the mitochondrion-specific ribosomal protein mL54 family.</text>
</comment>
<evidence type="ECO:0000256" key="8">
    <source>
        <dbReference type="SAM" id="MobiDB-lite"/>
    </source>
</evidence>
<name>A0AAV9IZJ9_CYACA</name>
<evidence type="ECO:0000256" key="7">
    <source>
        <dbReference type="ARBA" id="ARBA00035179"/>
    </source>
</evidence>
<dbReference type="EMBL" id="JANCYW010000013">
    <property type="protein sequence ID" value="KAK4537556.1"/>
    <property type="molecule type" value="Genomic_DNA"/>
</dbReference>
<keyword evidence="2" id="KW-0809">Transit peptide</keyword>
<evidence type="ECO:0000256" key="1">
    <source>
        <dbReference type="ARBA" id="ARBA00004173"/>
    </source>
</evidence>
<gene>
    <name evidence="9" type="ORF">CDCA_CDCA13G3581</name>
</gene>
<evidence type="ECO:0000313" key="9">
    <source>
        <dbReference type="EMBL" id="KAK4537556.1"/>
    </source>
</evidence>
<dbReference type="GO" id="GO:0003735">
    <property type="term" value="F:structural constituent of ribosome"/>
    <property type="evidence" value="ECO:0007669"/>
    <property type="project" value="TreeGrafter"/>
</dbReference>